<evidence type="ECO:0000256" key="9">
    <source>
        <dbReference type="RuleBase" id="RU365048"/>
    </source>
</evidence>
<dbReference type="OrthoDB" id="10263346at2759"/>
<evidence type="ECO:0000259" key="10">
    <source>
        <dbReference type="PROSITE" id="PS52002"/>
    </source>
</evidence>
<evidence type="ECO:0000256" key="3">
    <source>
        <dbReference type="ARBA" id="ARBA00022664"/>
    </source>
</evidence>
<comment type="similarity">
    <text evidence="2 9">Belongs to the snRNP Sm proteins family.</text>
</comment>
<feature type="domain" description="Sm" evidence="10">
    <location>
        <begin position="1"/>
        <end position="76"/>
    </location>
</feature>
<evidence type="ECO:0000256" key="4">
    <source>
        <dbReference type="ARBA" id="ARBA00022728"/>
    </source>
</evidence>
<evidence type="ECO:0000313" key="12">
    <source>
        <dbReference type="Proteomes" id="UP000243579"/>
    </source>
</evidence>
<keyword evidence="6 9" id="KW-0508">mRNA splicing</keyword>
<sequence length="96" mass="10750">MASYLQEMVDHMVSVTTNDGRNFVGVLKGYDQCINIILDDSFERIYSPKDDVQVVDLGLYIVRGDNIALIGEVEPNIKQHTQGDTARAEPMKPVTH</sequence>
<dbReference type="PROSITE" id="PS52002">
    <property type="entry name" value="SM"/>
    <property type="match status" value="1"/>
</dbReference>
<dbReference type="Proteomes" id="UP000243579">
    <property type="component" value="Unassembled WGS sequence"/>
</dbReference>
<comment type="caution">
    <text evidence="11">The sequence shown here is derived from an EMBL/GenBank/DDBJ whole genome shotgun (WGS) entry which is preliminary data.</text>
</comment>
<comment type="subunit">
    <text evidence="9">LSm subunits form a heteromer with a doughnut shape.</text>
</comment>
<comment type="function">
    <text evidence="9">Plays role in pre-mRNA splicing as component of the U4/U6-U5 tri-snRNP complex that is involved in spliceosome assembly, and as component of the precatalytic spliceosome (spliceosome B complex). The heptameric LSM2-8 complex binds specifically to the 3'-terminal U-tract of U6 snRNA.</text>
</comment>
<evidence type="ECO:0000256" key="6">
    <source>
        <dbReference type="ARBA" id="ARBA00023187"/>
    </source>
</evidence>
<dbReference type="InterPro" id="IPR010920">
    <property type="entry name" value="LSM_dom_sf"/>
</dbReference>
<dbReference type="Pfam" id="PF01423">
    <property type="entry name" value="LSM"/>
    <property type="match status" value="1"/>
</dbReference>
<dbReference type="GO" id="GO:0000398">
    <property type="term" value="P:mRNA splicing, via spliceosome"/>
    <property type="evidence" value="ECO:0007669"/>
    <property type="project" value="UniProtKB-UniRule"/>
</dbReference>
<evidence type="ECO:0000256" key="5">
    <source>
        <dbReference type="ARBA" id="ARBA00022884"/>
    </source>
</evidence>
<dbReference type="PANTHER" id="PTHR15588:SF9">
    <property type="entry name" value="U6 SNRNA-ASSOCIATED SM-LIKE PROTEIN LSM8"/>
    <property type="match status" value="1"/>
</dbReference>
<keyword evidence="3 9" id="KW-0507">mRNA processing</keyword>
<organism evidence="11 12">
    <name type="scientific">Achlya hypogyna</name>
    <name type="common">Oomycete</name>
    <name type="synonym">Protoachlya hypogyna</name>
    <dbReference type="NCBI Taxonomy" id="1202772"/>
    <lineage>
        <taxon>Eukaryota</taxon>
        <taxon>Sar</taxon>
        <taxon>Stramenopiles</taxon>
        <taxon>Oomycota</taxon>
        <taxon>Saprolegniomycetes</taxon>
        <taxon>Saprolegniales</taxon>
        <taxon>Achlyaceae</taxon>
        <taxon>Achlya</taxon>
    </lineage>
</organism>
<evidence type="ECO:0000256" key="7">
    <source>
        <dbReference type="ARBA" id="ARBA00023242"/>
    </source>
</evidence>
<keyword evidence="4 9" id="KW-0747">Spliceosome</keyword>
<gene>
    <name evidence="9" type="primary">LSM8</name>
    <name evidence="11" type="ORF">ACHHYP_10140</name>
</gene>
<dbReference type="InterPro" id="IPR044642">
    <property type="entry name" value="PTHR15588"/>
</dbReference>
<keyword evidence="5 9" id="KW-0694">RNA-binding</keyword>
<proteinExistence type="inferred from homology"/>
<dbReference type="GO" id="GO:0071011">
    <property type="term" value="C:precatalytic spliceosome"/>
    <property type="evidence" value="ECO:0007669"/>
    <property type="project" value="TreeGrafter"/>
</dbReference>
<dbReference type="SUPFAM" id="SSF50182">
    <property type="entry name" value="Sm-like ribonucleoproteins"/>
    <property type="match status" value="1"/>
</dbReference>
<keyword evidence="8 9" id="KW-0687">Ribonucleoprotein</keyword>
<keyword evidence="7 9" id="KW-0539">Nucleus</keyword>
<dbReference type="PANTHER" id="PTHR15588">
    <property type="entry name" value="LSM1"/>
    <property type="match status" value="1"/>
</dbReference>
<dbReference type="EMBL" id="JNBR01000099">
    <property type="protein sequence ID" value="OQR97687.1"/>
    <property type="molecule type" value="Genomic_DNA"/>
</dbReference>
<comment type="subcellular location">
    <subcellularLocation>
        <location evidence="1 9">Nucleus</location>
    </subcellularLocation>
</comment>
<evidence type="ECO:0000313" key="11">
    <source>
        <dbReference type="EMBL" id="OQR97687.1"/>
    </source>
</evidence>
<name>A0A1V9ZI90_ACHHY</name>
<dbReference type="GO" id="GO:0005688">
    <property type="term" value="C:U6 snRNP"/>
    <property type="evidence" value="ECO:0007669"/>
    <property type="project" value="UniProtKB-UniRule"/>
</dbReference>
<dbReference type="InterPro" id="IPR001163">
    <property type="entry name" value="Sm_dom_euk/arc"/>
</dbReference>
<dbReference type="CDD" id="cd01727">
    <property type="entry name" value="LSm8"/>
    <property type="match status" value="1"/>
</dbReference>
<reference evidence="11 12" key="1">
    <citation type="journal article" date="2014" name="Genome Biol. Evol.">
        <title>The secreted proteins of Achlya hypogyna and Thraustotheca clavata identify the ancestral oomycete secretome and reveal gene acquisitions by horizontal gene transfer.</title>
        <authorList>
            <person name="Misner I."/>
            <person name="Blouin N."/>
            <person name="Leonard G."/>
            <person name="Richards T.A."/>
            <person name="Lane C.E."/>
        </authorList>
    </citation>
    <scope>NUCLEOTIDE SEQUENCE [LARGE SCALE GENOMIC DNA]</scope>
    <source>
        <strain evidence="11 12">ATCC 48635</strain>
    </source>
</reference>
<evidence type="ECO:0000256" key="1">
    <source>
        <dbReference type="ARBA" id="ARBA00004123"/>
    </source>
</evidence>
<dbReference type="Gene3D" id="2.30.30.100">
    <property type="match status" value="1"/>
</dbReference>
<keyword evidence="12" id="KW-1185">Reference proteome</keyword>
<dbReference type="InterPro" id="IPR034103">
    <property type="entry name" value="Lsm8"/>
</dbReference>
<dbReference type="InterPro" id="IPR047575">
    <property type="entry name" value="Sm"/>
</dbReference>
<dbReference type="GO" id="GO:0046540">
    <property type="term" value="C:U4/U6 x U5 tri-snRNP complex"/>
    <property type="evidence" value="ECO:0007669"/>
    <property type="project" value="UniProtKB-UniRule"/>
</dbReference>
<evidence type="ECO:0000256" key="2">
    <source>
        <dbReference type="ARBA" id="ARBA00006850"/>
    </source>
</evidence>
<accession>A0A1V9ZI90</accession>
<dbReference type="AlphaFoldDB" id="A0A1V9ZI90"/>
<dbReference type="GO" id="GO:0003729">
    <property type="term" value="F:mRNA binding"/>
    <property type="evidence" value="ECO:0007669"/>
    <property type="project" value="TreeGrafter"/>
</dbReference>
<dbReference type="STRING" id="1202772.A0A1V9ZI90"/>
<dbReference type="SMART" id="SM00651">
    <property type="entry name" value="Sm"/>
    <property type="match status" value="1"/>
</dbReference>
<protein>
    <recommendedName>
        <fullName evidence="9">U6 snRNA-associated Sm-like protein LSm8</fullName>
    </recommendedName>
</protein>
<evidence type="ECO:0000256" key="8">
    <source>
        <dbReference type="ARBA" id="ARBA00023274"/>
    </source>
</evidence>